<sequence>MIIVEVNLNRLVTRISIKIIMTLIILLASCPPLWGEELLLGSYGIKTSSMVSPANAQNAVLAGKYLDGTVVEAGEIFSYNQTVGQRTAQRGFISGLISSRSKQAVYSIGGGVCTTASILHQAVKAAGLEVIERHNHVSPTSYLPQGEDAAIWYGVEDYRFRNNLENPIRIDAEAEDNVLLISIVELKPEYREEPGAVTIINGQVISNCPVLLGDNTFMIPIREMVQVLGGEIYWDQANQQVFIKHHSSLITLAISEDIATINAETVKLESRVLLWQDRTMIPVSFLARAFETSVDIESSSQLTIIINSRDPDMENHSMALSSCHRWPIGYKASAYKPISLAGKYRESFFGGKTW</sequence>
<dbReference type="PANTHER" id="PTHR35788">
    <property type="entry name" value="EXPORTED PROTEIN-RELATED"/>
    <property type="match status" value="1"/>
</dbReference>
<evidence type="ECO:0000313" key="2">
    <source>
        <dbReference type="EMBL" id="KUG02653.1"/>
    </source>
</evidence>
<dbReference type="InterPro" id="IPR012854">
    <property type="entry name" value="Cu_amine_oxidase-like_N"/>
</dbReference>
<feature type="domain" description="Copper amine oxidase-like N-terminal" evidence="1">
    <location>
        <begin position="200"/>
        <end position="304"/>
    </location>
</feature>
<dbReference type="Pfam" id="PF07833">
    <property type="entry name" value="Cu_amine_oxidN1"/>
    <property type="match status" value="1"/>
</dbReference>
<accession>A0A0W8E2J7</accession>
<dbReference type="InterPro" id="IPR052913">
    <property type="entry name" value="Glycopeptide_resist_protein"/>
</dbReference>
<dbReference type="InterPro" id="IPR036582">
    <property type="entry name" value="Mao_N_sf"/>
</dbReference>
<dbReference type="InterPro" id="IPR007391">
    <property type="entry name" value="Vancomycin_resist_VanW"/>
</dbReference>
<dbReference type="Pfam" id="PF04294">
    <property type="entry name" value="VanW"/>
    <property type="match status" value="1"/>
</dbReference>
<name>A0A0W8E2J7_9ZZZZ</name>
<comment type="caution">
    <text evidence="2">The sequence shown here is derived from an EMBL/GenBank/DDBJ whole genome shotgun (WGS) entry which is preliminary data.</text>
</comment>
<gene>
    <name evidence="2" type="ORF">ASZ90_020021</name>
</gene>
<organism evidence="2">
    <name type="scientific">hydrocarbon metagenome</name>
    <dbReference type="NCBI Taxonomy" id="938273"/>
    <lineage>
        <taxon>unclassified sequences</taxon>
        <taxon>metagenomes</taxon>
        <taxon>ecological metagenomes</taxon>
    </lineage>
</organism>
<protein>
    <submittedName>
        <fullName evidence="2">Vancomycin b-type resistance protein vanw</fullName>
    </submittedName>
</protein>
<dbReference type="AlphaFoldDB" id="A0A0W8E2J7"/>
<proteinExistence type="predicted"/>
<dbReference type="EMBL" id="LNQE01001916">
    <property type="protein sequence ID" value="KUG02653.1"/>
    <property type="molecule type" value="Genomic_DNA"/>
</dbReference>
<dbReference type="Gene3D" id="3.30.457.10">
    <property type="entry name" value="Copper amine oxidase-like, N-terminal domain"/>
    <property type="match status" value="1"/>
</dbReference>
<evidence type="ECO:0000259" key="1">
    <source>
        <dbReference type="Pfam" id="PF07833"/>
    </source>
</evidence>
<reference evidence="2" key="1">
    <citation type="journal article" date="2015" name="Proc. Natl. Acad. Sci. U.S.A.">
        <title>Networks of energetic and metabolic interactions define dynamics in microbial communities.</title>
        <authorList>
            <person name="Embree M."/>
            <person name="Liu J.K."/>
            <person name="Al-Bassam M.M."/>
            <person name="Zengler K."/>
        </authorList>
    </citation>
    <scope>NUCLEOTIDE SEQUENCE</scope>
</reference>
<dbReference type="SUPFAM" id="SSF55383">
    <property type="entry name" value="Copper amine oxidase, domain N"/>
    <property type="match status" value="1"/>
</dbReference>
<dbReference type="PANTHER" id="PTHR35788:SF1">
    <property type="entry name" value="EXPORTED PROTEIN"/>
    <property type="match status" value="1"/>
</dbReference>